<protein>
    <submittedName>
        <fullName evidence="1">Uncharacterized protein</fullName>
    </submittedName>
</protein>
<accession>A0A1B0BV31</accession>
<evidence type="ECO:0000313" key="1">
    <source>
        <dbReference type="EnsemblMetazoa" id="GPPI041349-PA"/>
    </source>
</evidence>
<dbReference type="VEuPathDB" id="VectorBase:GPPI041349"/>
<evidence type="ECO:0000313" key="2">
    <source>
        <dbReference type="Proteomes" id="UP000092460"/>
    </source>
</evidence>
<dbReference type="AlphaFoldDB" id="A0A1B0BV31"/>
<name>A0A1B0BV31_9MUSC</name>
<dbReference type="EMBL" id="JXJN01021055">
    <property type="status" value="NOT_ANNOTATED_CDS"/>
    <property type="molecule type" value="Genomic_DNA"/>
</dbReference>
<dbReference type="EnsemblMetazoa" id="GPPI041349-RA">
    <property type="protein sequence ID" value="GPPI041349-PA"/>
    <property type="gene ID" value="GPPI041349"/>
</dbReference>
<dbReference type="EMBL" id="JXJN01021056">
    <property type="status" value="NOT_ANNOTATED_CDS"/>
    <property type="molecule type" value="Genomic_DNA"/>
</dbReference>
<dbReference type="Proteomes" id="UP000092460">
    <property type="component" value="Unassembled WGS sequence"/>
</dbReference>
<dbReference type="EMBL" id="JXJN01021054">
    <property type="status" value="NOT_ANNOTATED_CDS"/>
    <property type="molecule type" value="Genomic_DNA"/>
</dbReference>
<organism evidence="1 2">
    <name type="scientific">Glossina palpalis gambiensis</name>
    <dbReference type="NCBI Taxonomy" id="67801"/>
    <lineage>
        <taxon>Eukaryota</taxon>
        <taxon>Metazoa</taxon>
        <taxon>Ecdysozoa</taxon>
        <taxon>Arthropoda</taxon>
        <taxon>Hexapoda</taxon>
        <taxon>Insecta</taxon>
        <taxon>Pterygota</taxon>
        <taxon>Neoptera</taxon>
        <taxon>Endopterygota</taxon>
        <taxon>Diptera</taxon>
        <taxon>Brachycera</taxon>
        <taxon>Muscomorpha</taxon>
        <taxon>Hippoboscoidea</taxon>
        <taxon>Glossinidae</taxon>
        <taxon>Glossina</taxon>
    </lineage>
</organism>
<keyword evidence="2" id="KW-1185">Reference proteome</keyword>
<reference evidence="2" key="1">
    <citation type="submission" date="2015-01" db="EMBL/GenBank/DDBJ databases">
        <authorList>
            <person name="Aksoy S."/>
            <person name="Warren W."/>
            <person name="Wilson R.K."/>
        </authorList>
    </citation>
    <scope>NUCLEOTIDE SEQUENCE [LARGE SCALE GENOMIC DNA]</scope>
    <source>
        <strain evidence="2">IAEA</strain>
    </source>
</reference>
<proteinExistence type="predicted"/>
<sequence>MQFNGLAPFAKIVLYRVRLYLVKLILRGIVEKVEIIEELQMVRWLEVGVLGATVSSVLVSKWLLISISRDITSSIMGLAPFTTPCMNSKNPSTSERILSCSHWSRLTCFFIVLTARLYPSSSAYHSNNNSKL</sequence>
<reference evidence="1" key="2">
    <citation type="submission" date="2020-05" db="UniProtKB">
        <authorList>
            <consortium name="EnsemblMetazoa"/>
        </authorList>
    </citation>
    <scope>IDENTIFICATION</scope>
    <source>
        <strain evidence="1">IAEA</strain>
    </source>
</reference>